<dbReference type="PANTHER" id="PTHR34700">
    <property type="entry name" value="POTASSIUM BINDING PROTEIN KBP"/>
    <property type="match status" value="1"/>
</dbReference>
<dbReference type="InterPro" id="IPR023346">
    <property type="entry name" value="Lysozyme-like_dom_sf"/>
</dbReference>
<dbReference type="InterPro" id="IPR036779">
    <property type="entry name" value="LysM_dom_sf"/>
</dbReference>
<dbReference type="InterPro" id="IPR010618">
    <property type="entry name" value="RPF"/>
</dbReference>
<dbReference type="PANTHER" id="PTHR34700:SF4">
    <property type="entry name" value="PHAGE-LIKE ELEMENT PBSX PROTEIN XKDP"/>
    <property type="match status" value="1"/>
</dbReference>
<keyword evidence="3" id="KW-0732">Signal</keyword>
<dbReference type="CDD" id="cd00118">
    <property type="entry name" value="LysM"/>
    <property type="match status" value="1"/>
</dbReference>
<dbReference type="OrthoDB" id="1404170at2"/>
<accession>A0A316F631</accession>
<evidence type="ECO:0000256" key="2">
    <source>
        <dbReference type="ARBA" id="ARBA00022801"/>
    </source>
</evidence>
<dbReference type="RefSeq" id="WP_109598774.1">
    <property type="nucleotide sequence ID" value="NZ_BONA01000056.1"/>
</dbReference>
<keyword evidence="2" id="KW-0378">Hydrolase</keyword>
<comment type="similarity">
    <text evidence="1">Belongs to the transglycosylase family. Rpf subfamily.</text>
</comment>
<dbReference type="Gene3D" id="1.10.530.10">
    <property type="match status" value="1"/>
</dbReference>
<dbReference type="SUPFAM" id="SSF53955">
    <property type="entry name" value="Lysozyme-like"/>
    <property type="match status" value="1"/>
</dbReference>
<dbReference type="InterPro" id="IPR052196">
    <property type="entry name" value="Bact_Kbp"/>
</dbReference>
<evidence type="ECO:0000256" key="1">
    <source>
        <dbReference type="ARBA" id="ARBA00010830"/>
    </source>
</evidence>
<dbReference type="AlphaFoldDB" id="A0A316F631"/>
<gene>
    <name evidence="5" type="ORF">BC793_11535</name>
</gene>
<dbReference type="Gene3D" id="3.10.350.10">
    <property type="entry name" value="LysM domain"/>
    <property type="match status" value="1"/>
</dbReference>
<proteinExistence type="inferred from homology"/>
<dbReference type="CDD" id="cd13925">
    <property type="entry name" value="RPF"/>
    <property type="match status" value="1"/>
</dbReference>
<dbReference type="SUPFAM" id="SSF54106">
    <property type="entry name" value="LysM domain"/>
    <property type="match status" value="1"/>
</dbReference>
<organism evidence="5 6">
    <name type="scientific">Actinoplanes xinjiangensis</name>
    <dbReference type="NCBI Taxonomy" id="512350"/>
    <lineage>
        <taxon>Bacteria</taxon>
        <taxon>Bacillati</taxon>
        <taxon>Actinomycetota</taxon>
        <taxon>Actinomycetes</taxon>
        <taxon>Micromonosporales</taxon>
        <taxon>Micromonosporaceae</taxon>
        <taxon>Actinoplanes</taxon>
    </lineage>
</organism>
<keyword evidence="6" id="KW-1185">Reference proteome</keyword>
<dbReference type="Pfam" id="PF01476">
    <property type="entry name" value="LysM"/>
    <property type="match status" value="1"/>
</dbReference>
<dbReference type="PROSITE" id="PS51782">
    <property type="entry name" value="LYSM"/>
    <property type="match status" value="1"/>
</dbReference>
<evidence type="ECO:0000256" key="3">
    <source>
        <dbReference type="SAM" id="SignalP"/>
    </source>
</evidence>
<feature type="chain" id="PRO_5016318925" evidence="3">
    <location>
        <begin position="32"/>
        <end position="175"/>
    </location>
</feature>
<evidence type="ECO:0000313" key="6">
    <source>
        <dbReference type="Proteomes" id="UP000245697"/>
    </source>
</evidence>
<dbReference type="InterPro" id="IPR018392">
    <property type="entry name" value="LysM"/>
</dbReference>
<dbReference type="Pfam" id="PF06737">
    <property type="entry name" value="Transglycosylas"/>
    <property type="match status" value="1"/>
</dbReference>
<evidence type="ECO:0000259" key="4">
    <source>
        <dbReference type="PROSITE" id="PS51782"/>
    </source>
</evidence>
<sequence>MVQIGKQLHRAVGMLAAGLAGSVVLAGPAHADINWEAIARCESGGNWRINTGNGYYGGLQFSRGTWRAYGGTRYASTANRASKSEQIRIAERVLRGQGIGAWPTCGRRHAFTAASRGGVRKVHRSSGGYVVRPGDTLARIAARHDVRGGWRALYRTNSDVLRSPHHLRVGQRLKL</sequence>
<dbReference type="GO" id="GO:0016787">
    <property type="term" value="F:hydrolase activity"/>
    <property type="evidence" value="ECO:0007669"/>
    <property type="project" value="UniProtKB-KW"/>
</dbReference>
<dbReference type="Proteomes" id="UP000245697">
    <property type="component" value="Unassembled WGS sequence"/>
</dbReference>
<feature type="domain" description="LysM" evidence="4">
    <location>
        <begin position="127"/>
        <end position="175"/>
    </location>
</feature>
<name>A0A316F631_9ACTN</name>
<reference evidence="5 6" key="1">
    <citation type="submission" date="2018-05" db="EMBL/GenBank/DDBJ databases">
        <title>Genomic Encyclopedia of Archaeal and Bacterial Type Strains, Phase II (KMG-II): from individual species to whole genera.</title>
        <authorList>
            <person name="Goeker M."/>
        </authorList>
    </citation>
    <scope>NUCLEOTIDE SEQUENCE [LARGE SCALE GENOMIC DNA]</scope>
    <source>
        <strain evidence="5 6">DSM 45184</strain>
    </source>
</reference>
<dbReference type="EMBL" id="QGGR01000015">
    <property type="protein sequence ID" value="PWK41950.1"/>
    <property type="molecule type" value="Genomic_DNA"/>
</dbReference>
<protein>
    <submittedName>
        <fullName evidence="5">LysM domain-containing protein</fullName>
    </submittedName>
</protein>
<comment type="caution">
    <text evidence="5">The sequence shown here is derived from an EMBL/GenBank/DDBJ whole genome shotgun (WGS) entry which is preliminary data.</text>
</comment>
<evidence type="ECO:0000313" key="5">
    <source>
        <dbReference type="EMBL" id="PWK41950.1"/>
    </source>
</evidence>
<feature type="signal peptide" evidence="3">
    <location>
        <begin position="1"/>
        <end position="31"/>
    </location>
</feature>